<evidence type="ECO:0000313" key="2">
    <source>
        <dbReference type="EMBL" id="PKR78035.1"/>
    </source>
</evidence>
<feature type="transmembrane region" description="Helical" evidence="1">
    <location>
        <begin position="132"/>
        <end position="156"/>
    </location>
</feature>
<dbReference type="Proteomes" id="UP000243524">
    <property type="component" value="Unassembled WGS sequence"/>
</dbReference>
<gene>
    <name evidence="2" type="ORF">CEY16_08940</name>
</gene>
<keyword evidence="3" id="KW-1185">Reference proteome</keyword>
<dbReference type="EMBL" id="PJNH01000002">
    <property type="protein sequence ID" value="PKR78035.1"/>
    <property type="molecule type" value="Genomic_DNA"/>
</dbReference>
<feature type="transmembrane region" description="Helical" evidence="1">
    <location>
        <begin position="168"/>
        <end position="191"/>
    </location>
</feature>
<protein>
    <submittedName>
        <fullName evidence="2">DUF1129 domain-containing protein</fullName>
    </submittedName>
</protein>
<organism evidence="2 3">
    <name type="scientific">Halalkalibacillus sediminis</name>
    <dbReference type="NCBI Taxonomy" id="2018042"/>
    <lineage>
        <taxon>Bacteria</taxon>
        <taxon>Bacillati</taxon>
        <taxon>Bacillota</taxon>
        <taxon>Bacilli</taxon>
        <taxon>Bacillales</taxon>
        <taxon>Bacillaceae</taxon>
        <taxon>Halalkalibacillus</taxon>
    </lineage>
</organism>
<comment type="caution">
    <text evidence="2">The sequence shown here is derived from an EMBL/GenBank/DDBJ whole genome shotgun (WGS) entry which is preliminary data.</text>
</comment>
<dbReference type="PANTHER" id="PTHR41307">
    <property type="entry name" value="MEMBRANE PROTEIN-RELATED"/>
    <property type="match status" value="1"/>
</dbReference>
<keyword evidence="1" id="KW-0472">Membrane</keyword>
<dbReference type="AlphaFoldDB" id="A0A2I0QUL1"/>
<dbReference type="Gene3D" id="1.10.1900.10">
    <property type="entry name" value="c-terminal domain of poly(a) binding protein"/>
    <property type="match status" value="1"/>
</dbReference>
<dbReference type="OrthoDB" id="1655249at2"/>
<name>A0A2I0QUL1_9BACI</name>
<keyword evidence="1" id="KW-1133">Transmembrane helix</keyword>
<sequence length="225" mass="25623">MNAKELIEQNNTKREQLNKENLEYYENMLVYIRLQGNKSELATEEILDELLNHLLDAQAEGKTAYEVFGDAPKSYADELIGEIQPMFTKERFELFSMGIFMFAGWALLAAGILNPLLNWLLGFGSVTSTISIGYATIVSLLSVLLALAVCFAFLWYMRWSAFKKFNKILEFFILWITFMLMTGGFMAVIYFTPSFGPSFTIPTYYLAILGAILIIPATYLTKKSR</sequence>
<feature type="transmembrane region" description="Helical" evidence="1">
    <location>
        <begin position="203"/>
        <end position="221"/>
    </location>
</feature>
<dbReference type="PANTHER" id="PTHR41307:SF1">
    <property type="entry name" value="MEMBRANE PROTEIN"/>
    <property type="match status" value="1"/>
</dbReference>
<evidence type="ECO:0000313" key="3">
    <source>
        <dbReference type="Proteomes" id="UP000243524"/>
    </source>
</evidence>
<evidence type="ECO:0000256" key="1">
    <source>
        <dbReference type="SAM" id="Phobius"/>
    </source>
</evidence>
<dbReference type="SUPFAM" id="SSF158560">
    <property type="entry name" value="BH3980-like"/>
    <property type="match status" value="1"/>
</dbReference>
<dbReference type="InterPro" id="IPR009214">
    <property type="entry name" value="DUF1129"/>
</dbReference>
<feature type="transmembrane region" description="Helical" evidence="1">
    <location>
        <begin position="94"/>
        <end position="112"/>
    </location>
</feature>
<reference evidence="2 3" key="1">
    <citation type="submission" date="2017-06" db="EMBL/GenBank/DDBJ databases">
        <title>the draft geome sequence of Illustriluteabacillus marina B3227.</title>
        <authorList>
            <person name="He R.-H."/>
            <person name="Du Z.-J."/>
        </authorList>
    </citation>
    <scope>NUCLEOTIDE SEQUENCE [LARGE SCALE GENOMIC DNA]</scope>
    <source>
        <strain evidence="2 3">B3227</strain>
    </source>
</reference>
<dbReference type="RefSeq" id="WP_101331643.1">
    <property type="nucleotide sequence ID" value="NZ_PJNH01000002.1"/>
</dbReference>
<accession>A0A2I0QUL1</accession>
<proteinExistence type="predicted"/>
<dbReference type="Pfam" id="PF06570">
    <property type="entry name" value="DUF1129"/>
    <property type="match status" value="1"/>
</dbReference>
<keyword evidence="1" id="KW-0812">Transmembrane</keyword>